<sequence>MSRTRRPPPARSEAGAHTSSSTAPPAPRTGTTAPARASTGTRDSGASTSTSPGPSYARSVATSYQRPRGSRTTRRRAPRASTGATSSASPSRNASPQSRRRRSSGAAHHSGRAYGAPVSRASRASVTKYGRNRSRSAIASRACSSASAPNSHGSRRPASIAECVRNSGSHAPSCSHRRYSSGDGWPSKPPTSGPEYGTPHSPSPSTRASDARSPGHPVATSPDHVPPYRCIPAQPDRENRNGRSSGRSRASPSYPARAIASPYTLCASRWSPPRPSRECRADRGSVMSPNGVNDTGSFMSCHTPEKPCSSRSAYSPPHHRRT</sequence>
<gene>
    <name evidence="2" type="ORF">BG846_01345</name>
</gene>
<evidence type="ECO:0000256" key="1">
    <source>
        <dbReference type="SAM" id="MobiDB-lite"/>
    </source>
</evidence>
<protein>
    <submittedName>
        <fullName evidence="2">Uncharacterized protein</fullName>
    </submittedName>
</protein>
<feature type="compositionally biased region" description="Polar residues" evidence="1">
    <location>
        <begin position="287"/>
        <end position="300"/>
    </location>
</feature>
<feature type="compositionally biased region" description="Low complexity" evidence="1">
    <location>
        <begin position="15"/>
        <end position="57"/>
    </location>
</feature>
<feature type="compositionally biased region" description="Low complexity" evidence="1">
    <location>
        <begin position="135"/>
        <end position="151"/>
    </location>
</feature>
<evidence type="ECO:0000313" key="2">
    <source>
        <dbReference type="EMBL" id="OSY52992.1"/>
    </source>
</evidence>
<feature type="region of interest" description="Disordered" evidence="1">
    <location>
        <begin position="1"/>
        <end position="322"/>
    </location>
</feature>
<proteinExistence type="predicted"/>
<name>A0A1Y2NZK4_STRFR</name>
<dbReference type="AlphaFoldDB" id="A0A1Y2NZK4"/>
<organism evidence="2 3">
    <name type="scientific">Streptomyces fradiae ATCC 10745 = DSM 40063</name>
    <dbReference type="NCBI Taxonomy" id="1319510"/>
    <lineage>
        <taxon>Bacteria</taxon>
        <taxon>Bacillati</taxon>
        <taxon>Actinomycetota</taxon>
        <taxon>Actinomycetes</taxon>
        <taxon>Kitasatosporales</taxon>
        <taxon>Streptomycetaceae</taxon>
        <taxon>Streptomyces</taxon>
    </lineage>
</organism>
<feature type="compositionally biased region" description="Low complexity" evidence="1">
    <location>
        <begin position="79"/>
        <end position="97"/>
    </location>
</feature>
<dbReference type="EMBL" id="MIFZ01000114">
    <property type="protein sequence ID" value="OSY52992.1"/>
    <property type="molecule type" value="Genomic_DNA"/>
</dbReference>
<accession>A0A1Y2NZK4</accession>
<comment type="caution">
    <text evidence="2">The sequence shown here is derived from an EMBL/GenBank/DDBJ whole genome shotgun (WGS) entry which is preliminary data.</text>
</comment>
<feature type="compositionally biased region" description="Basic residues" evidence="1">
    <location>
        <begin position="68"/>
        <end position="78"/>
    </location>
</feature>
<evidence type="ECO:0000313" key="3">
    <source>
        <dbReference type="Proteomes" id="UP000194318"/>
    </source>
</evidence>
<feature type="compositionally biased region" description="Low complexity" evidence="1">
    <location>
        <begin position="242"/>
        <end position="263"/>
    </location>
</feature>
<dbReference type="Proteomes" id="UP000194318">
    <property type="component" value="Unassembled WGS sequence"/>
</dbReference>
<reference evidence="2 3" key="1">
    <citation type="submission" date="2016-09" db="EMBL/GenBank/DDBJ databases">
        <title>Streptomyces fradiae DSM40063, a candidate organism with high potential of specific P450 cytochromes.</title>
        <authorList>
            <person name="Grumaz C."/>
            <person name="Vainshtein Y."/>
            <person name="Kirstahler P."/>
            <person name="Sohn K."/>
        </authorList>
    </citation>
    <scope>NUCLEOTIDE SEQUENCE [LARGE SCALE GENOMIC DNA]</scope>
    <source>
        <strain evidence="2 3">DSM 40063</strain>
    </source>
</reference>